<evidence type="ECO:0000313" key="3">
    <source>
        <dbReference type="Proteomes" id="UP000053661"/>
    </source>
</evidence>
<organism evidence="2 3">
    <name type="scientific">Tauraco erythrolophus</name>
    <name type="common">Red-crested turaco</name>
    <dbReference type="NCBI Taxonomy" id="121530"/>
    <lineage>
        <taxon>Eukaryota</taxon>
        <taxon>Metazoa</taxon>
        <taxon>Chordata</taxon>
        <taxon>Craniata</taxon>
        <taxon>Vertebrata</taxon>
        <taxon>Euteleostomi</taxon>
        <taxon>Archelosauria</taxon>
        <taxon>Archosauria</taxon>
        <taxon>Dinosauria</taxon>
        <taxon>Saurischia</taxon>
        <taxon>Theropoda</taxon>
        <taxon>Coelurosauria</taxon>
        <taxon>Aves</taxon>
        <taxon>Neognathae</taxon>
        <taxon>Neoaves</taxon>
        <taxon>Otidimorphae</taxon>
        <taxon>Musophagiformes</taxon>
        <taxon>Musophagidae</taxon>
        <taxon>Tauraco</taxon>
    </lineage>
</organism>
<name>A0A093CMC5_TAUER</name>
<feature type="non-terminal residue" evidence="2">
    <location>
        <position position="1"/>
    </location>
</feature>
<feature type="compositionally biased region" description="Basic and acidic residues" evidence="1">
    <location>
        <begin position="100"/>
        <end position="119"/>
    </location>
</feature>
<dbReference type="Gene3D" id="3.40.50.12690">
    <property type="match status" value="1"/>
</dbReference>
<sequence length="348" mass="38291">VGAQAELPQKDEAIQVSGCRECLSLSVGSGENNCVRCDQVYDLFIMVAELKEEVERLRSVKEPEKDRWCRALPDLKQNQEDPEKATQNKGHSDSSPCMAEDSKSKMSHKSMEVCARDNRQPPCSLPTSAPQVPLQNRDEALEVEGPSMDDEAEGPSALEVSPGSERTTRCIKIASTGKKRRVMVIGDSHLRGSEGPICWADPALREVCCLLGDWVKDVSRKLPSLIQPTDYYPLLLFHVGGDETETRSPQSIKRDFRTLGQLVRGSGAQVIFFSVLPVASSDTGRSKCIQSINMWPHGWCHCHNFGFFDNGVVHMAPGLLAPDGTCLSQRGARVFAQQLAGLIDRALN</sequence>
<dbReference type="EMBL" id="KL464727">
    <property type="protein sequence ID" value="KFV15623.1"/>
    <property type="molecule type" value="Genomic_DNA"/>
</dbReference>
<dbReference type="AlphaFoldDB" id="A0A093CMC5"/>
<dbReference type="SUPFAM" id="SSF52266">
    <property type="entry name" value="SGNH hydrolase"/>
    <property type="match status" value="1"/>
</dbReference>
<protein>
    <submittedName>
        <fullName evidence="2">Uncharacterized protein</fullName>
    </submittedName>
</protein>
<feature type="compositionally biased region" description="Basic and acidic residues" evidence="1">
    <location>
        <begin position="77"/>
        <end position="92"/>
    </location>
</feature>
<evidence type="ECO:0000313" key="2">
    <source>
        <dbReference type="EMBL" id="KFV15623.1"/>
    </source>
</evidence>
<dbReference type="Proteomes" id="UP000053661">
    <property type="component" value="Unassembled WGS sequence"/>
</dbReference>
<accession>A0A093CMC5</accession>
<keyword evidence="3" id="KW-1185">Reference proteome</keyword>
<feature type="region of interest" description="Disordered" evidence="1">
    <location>
        <begin position="69"/>
        <end position="166"/>
    </location>
</feature>
<gene>
    <name evidence="2" type="ORF">N340_04099</name>
</gene>
<proteinExistence type="predicted"/>
<evidence type="ECO:0000256" key="1">
    <source>
        <dbReference type="SAM" id="MobiDB-lite"/>
    </source>
</evidence>
<feature type="non-terminal residue" evidence="2">
    <location>
        <position position="348"/>
    </location>
</feature>
<reference evidence="2 3" key="1">
    <citation type="submission" date="2014-04" db="EMBL/GenBank/DDBJ databases">
        <title>Genome evolution of avian class.</title>
        <authorList>
            <person name="Zhang G."/>
            <person name="Li C."/>
        </authorList>
    </citation>
    <scope>NUCLEOTIDE SEQUENCE [LARGE SCALE GENOMIC DNA]</scope>
    <source>
        <strain evidence="2">BGI_N340</strain>
    </source>
</reference>
<dbReference type="CDD" id="cd00229">
    <property type="entry name" value="SGNH_hydrolase"/>
    <property type="match status" value="1"/>
</dbReference>
<dbReference type="Gene3D" id="3.40.50.12700">
    <property type="match status" value="1"/>
</dbReference>
<feature type="compositionally biased region" description="Polar residues" evidence="1">
    <location>
        <begin position="125"/>
        <end position="134"/>
    </location>
</feature>